<dbReference type="PANTHER" id="PTHR33404">
    <property type="entry name" value="CELL DIVISION TOPOLOGICAL SPECIFICITY FACTOR HOMOLOG, CHLOROPLASTIC"/>
    <property type="match status" value="1"/>
</dbReference>
<dbReference type="Pfam" id="PF03776">
    <property type="entry name" value="MinE"/>
    <property type="match status" value="1"/>
</dbReference>
<evidence type="ECO:0000313" key="2">
    <source>
        <dbReference type="EMBL" id="MQL74122.1"/>
    </source>
</evidence>
<evidence type="ECO:0000256" key="1">
    <source>
        <dbReference type="ARBA" id="ARBA00008168"/>
    </source>
</evidence>
<gene>
    <name evidence="2" type="ORF">Taro_006465</name>
</gene>
<sequence length="240" mass="26465">MAIPSDLKVLAWAFAPHQGQPFRPALHLSSCSSAFSSPKVKFGSIHGGRSSFLDATSNLSQEIEGPSWKRSHQCSGVRKNSLSPTGINQETEGFILHAVSMNFFERLSLAWRILFPSTAAKMNSNANIAKQRLKMILFADRCDVSDEAKQKIVSNIVGALSDFVEIDSQDKVQLSVSTDPDLGTVYSITVPVRRVKAEFQASEEYRGITSIEYKDTGEESGTVDVRFDFFVPGEKESFGF</sequence>
<comment type="similarity">
    <text evidence="1">Belongs to the MinE family.</text>
</comment>
<organism evidence="2 3">
    <name type="scientific">Colocasia esculenta</name>
    <name type="common">Wild taro</name>
    <name type="synonym">Arum esculentum</name>
    <dbReference type="NCBI Taxonomy" id="4460"/>
    <lineage>
        <taxon>Eukaryota</taxon>
        <taxon>Viridiplantae</taxon>
        <taxon>Streptophyta</taxon>
        <taxon>Embryophyta</taxon>
        <taxon>Tracheophyta</taxon>
        <taxon>Spermatophyta</taxon>
        <taxon>Magnoliopsida</taxon>
        <taxon>Liliopsida</taxon>
        <taxon>Araceae</taxon>
        <taxon>Aroideae</taxon>
        <taxon>Colocasieae</taxon>
        <taxon>Colocasia</taxon>
    </lineage>
</organism>
<dbReference type="PANTHER" id="PTHR33404:SF2">
    <property type="entry name" value="CELL DIVISION TOPOLOGICAL SPECIFICITY FACTOR HOMOLOG, CHLOROPLASTIC"/>
    <property type="match status" value="1"/>
</dbReference>
<dbReference type="GO" id="GO:0051301">
    <property type="term" value="P:cell division"/>
    <property type="evidence" value="ECO:0007669"/>
    <property type="project" value="InterPro"/>
</dbReference>
<reference evidence="2" key="1">
    <citation type="submission" date="2017-07" db="EMBL/GenBank/DDBJ databases">
        <title>Taro Niue Genome Assembly and Annotation.</title>
        <authorList>
            <person name="Atibalentja N."/>
            <person name="Keating K."/>
            <person name="Fields C.J."/>
        </authorList>
    </citation>
    <scope>NUCLEOTIDE SEQUENCE</scope>
    <source>
        <strain evidence="2">Niue_2</strain>
        <tissue evidence="2">Leaf</tissue>
    </source>
</reference>
<dbReference type="Proteomes" id="UP000652761">
    <property type="component" value="Unassembled WGS sequence"/>
</dbReference>
<dbReference type="EMBL" id="NMUH01000192">
    <property type="protein sequence ID" value="MQL74122.1"/>
    <property type="molecule type" value="Genomic_DNA"/>
</dbReference>
<dbReference type="AlphaFoldDB" id="A0A843TNU3"/>
<proteinExistence type="inferred from homology"/>
<accession>A0A843TNU3</accession>
<name>A0A843TNU3_COLES</name>
<keyword evidence="3" id="KW-1185">Reference proteome</keyword>
<dbReference type="GO" id="GO:0010020">
    <property type="term" value="P:chloroplast fission"/>
    <property type="evidence" value="ECO:0007669"/>
    <property type="project" value="TreeGrafter"/>
</dbReference>
<protein>
    <recommendedName>
        <fullName evidence="4">Plastid division regulator MinE</fullName>
    </recommendedName>
</protein>
<evidence type="ECO:0000313" key="3">
    <source>
        <dbReference type="Proteomes" id="UP000652761"/>
    </source>
</evidence>
<evidence type="ECO:0008006" key="4">
    <source>
        <dbReference type="Google" id="ProtNLM"/>
    </source>
</evidence>
<comment type="caution">
    <text evidence="2">The sequence shown here is derived from an EMBL/GenBank/DDBJ whole genome shotgun (WGS) entry which is preliminary data.</text>
</comment>
<dbReference type="InterPro" id="IPR005527">
    <property type="entry name" value="MinE"/>
</dbReference>
<dbReference type="OrthoDB" id="1606438at2759"/>
<dbReference type="Gene3D" id="3.30.1070.10">
    <property type="entry name" value="Cell division topological specificity factor MinE"/>
    <property type="match status" value="1"/>
</dbReference>
<dbReference type="InterPro" id="IPR036707">
    <property type="entry name" value="MinE_sf"/>
</dbReference>